<name>A0A438DDF6_VITVI</name>
<gene>
    <name evidence="2" type="ORF">CK203_105394</name>
</gene>
<protein>
    <submittedName>
        <fullName evidence="2">Uncharacterized protein</fullName>
    </submittedName>
</protein>
<comment type="caution">
    <text evidence="2">The sequence shown here is derived from an EMBL/GenBank/DDBJ whole genome shotgun (WGS) entry which is preliminary data.</text>
</comment>
<dbReference type="Proteomes" id="UP000288805">
    <property type="component" value="Unassembled WGS sequence"/>
</dbReference>
<evidence type="ECO:0000313" key="3">
    <source>
        <dbReference type="Proteomes" id="UP000288805"/>
    </source>
</evidence>
<evidence type="ECO:0000256" key="1">
    <source>
        <dbReference type="SAM" id="SignalP"/>
    </source>
</evidence>
<dbReference type="AlphaFoldDB" id="A0A438DDF6"/>
<evidence type="ECO:0000313" key="2">
    <source>
        <dbReference type="EMBL" id="RVW33515.1"/>
    </source>
</evidence>
<reference evidence="2 3" key="1">
    <citation type="journal article" date="2018" name="PLoS Genet.">
        <title>Population sequencing reveals clonal diversity and ancestral inbreeding in the grapevine cultivar Chardonnay.</title>
        <authorList>
            <person name="Roach M.J."/>
            <person name="Johnson D.L."/>
            <person name="Bohlmann J."/>
            <person name="van Vuuren H.J."/>
            <person name="Jones S.J."/>
            <person name="Pretorius I.S."/>
            <person name="Schmidt S.A."/>
            <person name="Borneman A.R."/>
        </authorList>
    </citation>
    <scope>NUCLEOTIDE SEQUENCE [LARGE SCALE GENOMIC DNA]</scope>
    <source>
        <strain evidence="3">cv. Chardonnay</strain>
        <tissue evidence="2">Leaf</tissue>
    </source>
</reference>
<feature type="signal peptide" evidence="1">
    <location>
        <begin position="1"/>
        <end position="18"/>
    </location>
</feature>
<dbReference type="EMBL" id="QGNW01001674">
    <property type="protein sequence ID" value="RVW33515.1"/>
    <property type="molecule type" value="Genomic_DNA"/>
</dbReference>
<accession>A0A438DDF6</accession>
<organism evidence="2 3">
    <name type="scientific">Vitis vinifera</name>
    <name type="common">Grape</name>
    <dbReference type="NCBI Taxonomy" id="29760"/>
    <lineage>
        <taxon>Eukaryota</taxon>
        <taxon>Viridiplantae</taxon>
        <taxon>Streptophyta</taxon>
        <taxon>Embryophyta</taxon>
        <taxon>Tracheophyta</taxon>
        <taxon>Spermatophyta</taxon>
        <taxon>Magnoliopsida</taxon>
        <taxon>eudicotyledons</taxon>
        <taxon>Gunneridae</taxon>
        <taxon>Pentapetalae</taxon>
        <taxon>rosids</taxon>
        <taxon>Vitales</taxon>
        <taxon>Vitaceae</taxon>
        <taxon>Viteae</taxon>
        <taxon>Vitis</taxon>
    </lineage>
</organism>
<proteinExistence type="predicted"/>
<keyword evidence="1" id="KW-0732">Signal</keyword>
<feature type="chain" id="PRO_5019505672" evidence="1">
    <location>
        <begin position="19"/>
        <end position="161"/>
    </location>
</feature>
<sequence length="161" mass="18113">MTLLGHWDVLFLLEVSVSQPGCRLIGKRVEPLFWFGVVGSHSKERKMHLMNCRTVCEDKRNDGLGIRKFVVLNKALLGKLLWRYAHECDSPWRKIIQGKYPVGLGGGGGRGLVYFRGENLSWVYGKQLEEDGRNLTIGPLFWLGVASKPNSSWIDGQVSAI</sequence>